<proteinExistence type="inferred from homology"/>
<reference evidence="6" key="1">
    <citation type="submission" date="2025-08" db="UniProtKB">
        <authorList>
            <consortium name="Ensembl"/>
        </authorList>
    </citation>
    <scope>IDENTIFICATION</scope>
</reference>
<dbReference type="InterPro" id="IPR011990">
    <property type="entry name" value="TPR-like_helical_dom_sf"/>
</dbReference>
<evidence type="ECO:0000256" key="5">
    <source>
        <dbReference type="PROSITE-ProRule" id="PRU00339"/>
    </source>
</evidence>
<dbReference type="PROSITE" id="PS50005">
    <property type="entry name" value="TPR"/>
    <property type="match status" value="1"/>
</dbReference>
<evidence type="ECO:0000256" key="2">
    <source>
        <dbReference type="ARBA" id="ARBA00019994"/>
    </source>
</evidence>
<dbReference type="InterPro" id="IPR019734">
    <property type="entry name" value="TPR_rpt"/>
</dbReference>
<dbReference type="Pfam" id="PF13432">
    <property type="entry name" value="TPR_16"/>
    <property type="match status" value="1"/>
</dbReference>
<organism evidence="6 7">
    <name type="scientific">Eptatretus burgeri</name>
    <name type="common">Inshore hagfish</name>
    <dbReference type="NCBI Taxonomy" id="7764"/>
    <lineage>
        <taxon>Eukaryota</taxon>
        <taxon>Metazoa</taxon>
        <taxon>Chordata</taxon>
        <taxon>Craniata</taxon>
        <taxon>Vertebrata</taxon>
        <taxon>Cyclostomata</taxon>
        <taxon>Myxini</taxon>
        <taxon>Myxiniformes</taxon>
        <taxon>Myxinidae</taxon>
        <taxon>Eptatretinae</taxon>
        <taxon>Eptatretus</taxon>
    </lineage>
</organism>
<keyword evidence="7" id="KW-1185">Reference proteome</keyword>
<dbReference type="GO" id="GO:0032474">
    <property type="term" value="P:otolith morphogenesis"/>
    <property type="evidence" value="ECO:0007669"/>
    <property type="project" value="Ensembl"/>
</dbReference>
<dbReference type="FunFam" id="1.25.40.10:FF:000213">
    <property type="entry name" value="Tetratricopeptide repeat domain 36"/>
    <property type="match status" value="1"/>
</dbReference>
<dbReference type="OMA" id="CNQMLCE"/>
<reference evidence="6" key="2">
    <citation type="submission" date="2025-09" db="UniProtKB">
        <authorList>
            <consortium name="Ensembl"/>
        </authorList>
    </citation>
    <scope>IDENTIFICATION</scope>
</reference>
<evidence type="ECO:0000256" key="3">
    <source>
        <dbReference type="ARBA" id="ARBA00022737"/>
    </source>
</evidence>
<evidence type="ECO:0000313" key="7">
    <source>
        <dbReference type="Proteomes" id="UP000694388"/>
    </source>
</evidence>
<feature type="repeat" description="TPR" evidence="5">
    <location>
        <begin position="49"/>
        <end position="82"/>
    </location>
</feature>
<evidence type="ECO:0000256" key="4">
    <source>
        <dbReference type="ARBA" id="ARBA00022803"/>
    </source>
</evidence>
<dbReference type="PANTHER" id="PTHR21405:SF0">
    <property type="entry name" value="TETRATRICOPEPTIDE REPEAT PROTEIN 36"/>
    <property type="match status" value="1"/>
</dbReference>
<sequence>MATHTDYAVLEAIFNPDTPFGDGFEVEETEDVFEENDEQDFDMKLVEEAKCLEWHGVAYAEDGNVKEAISLFSRAIRVLPTRASAYNNRAQALRLQGDNTEAMADLDKAIELSRGRGPAACQAFVQRGLIHRLNGSDGGALQDLRRAATLGSPFARRLVAQLNPYAALCNRMLAQAMSDLYPNMSSAKENGTF</sequence>
<dbReference type="GO" id="GO:0061371">
    <property type="term" value="P:determination of heart left/right asymmetry"/>
    <property type="evidence" value="ECO:0007669"/>
    <property type="project" value="Ensembl"/>
</dbReference>
<dbReference type="SMART" id="SM00028">
    <property type="entry name" value="TPR"/>
    <property type="match status" value="3"/>
</dbReference>
<dbReference type="GO" id="GO:0060271">
    <property type="term" value="P:cilium assembly"/>
    <property type="evidence" value="ECO:0007669"/>
    <property type="project" value="Ensembl"/>
</dbReference>
<dbReference type="Gene3D" id="1.25.40.10">
    <property type="entry name" value="Tetratricopeptide repeat domain"/>
    <property type="match status" value="1"/>
</dbReference>
<dbReference type="InterPro" id="IPR038906">
    <property type="entry name" value="TTC36"/>
</dbReference>
<dbReference type="Proteomes" id="UP000694388">
    <property type="component" value="Unplaced"/>
</dbReference>
<keyword evidence="4 5" id="KW-0802">TPR repeat</keyword>
<keyword evidence="3" id="KW-0677">Repeat</keyword>
<dbReference type="GO" id="GO:0006570">
    <property type="term" value="P:tyrosine metabolic process"/>
    <property type="evidence" value="ECO:0007669"/>
    <property type="project" value="TreeGrafter"/>
</dbReference>
<accession>A0A8C4N795</accession>
<evidence type="ECO:0000313" key="6">
    <source>
        <dbReference type="Ensembl" id="ENSEBUP00000002643.1"/>
    </source>
</evidence>
<dbReference type="PANTHER" id="PTHR21405">
    <property type="entry name" value="CDNA SEQUENCE BC021608"/>
    <property type="match status" value="1"/>
</dbReference>
<evidence type="ECO:0000256" key="1">
    <source>
        <dbReference type="ARBA" id="ARBA00006995"/>
    </source>
</evidence>
<dbReference type="Ensembl" id="ENSEBUT00000002999.1">
    <property type="protein sequence ID" value="ENSEBUP00000002643.1"/>
    <property type="gene ID" value="ENSEBUG00000002022.1"/>
</dbReference>
<comment type="similarity">
    <text evidence="1">Belongs to the TTC36 family.</text>
</comment>
<dbReference type="SUPFAM" id="SSF48452">
    <property type="entry name" value="TPR-like"/>
    <property type="match status" value="1"/>
</dbReference>
<name>A0A8C4N795_EPTBU</name>
<dbReference type="GeneTree" id="ENSGT00390000007968"/>
<dbReference type="AlphaFoldDB" id="A0A8C4N795"/>
<protein>
    <recommendedName>
        <fullName evidence="2">Tetratricopeptide repeat protein 36</fullName>
    </recommendedName>
</protein>